<feature type="coiled-coil region" evidence="1">
    <location>
        <begin position="182"/>
        <end position="209"/>
    </location>
</feature>
<gene>
    <name evidence="2" type="ORF">V4D30_00875</name>
</gene>
<dbReference type="KEGG" id="taut:V4D30_00875"/>
<protein>
    <recommendedName>
        <fullName evidence="3">DUF3102 domain-containing protein</fullName>
    </recommendedName>
</protein>
<reference evidence="2" key="1">
    <citation type="submission" date="2024-01" db="EMBL/GenBank/DDBJ databases">
        <title>The first autotrophic representatives of the genus Thermodesulfovibrio.</title>
        <authorList>
            <person name="Maltseva A.I."/>
            <person name="Elcheninov A.G."/>
            <person name="Kublanov I.V."/>
            <person name="Lebedinsky A.V."/>
            <person name="Frolov E.N."/>
        </authorList>
    </citation>
    <scope>NUCLEOTIDE SEQUENCE</scope>
    <source>
        <strain evidence="2">3907-1M</strain>
    </source>
</reference>
<dbReference type="EMBL" id="CP144373">
    <property type="protein sequence ID" value="XCH46846.1"/>
    <property type="molecule type" value="Genomic_DNA"/>
</dbReference>
<accession>A0AAU8GWW3</accession>
<keyword evidence="1" id="KW-0175">Coiled coil</keyword>
<evidence type="ECO:0000256" key="1">
    <source>
        <dbReference type="SAM" id="Coils"/>
    </source>
</evidence>
<proteinExistence type="predicted"/>
<evidence type="ECO:0000313" key="2">
    <source>
        <dbReference type="EMBL" id="XCH46846.1"/>
    </source>
</evidence>
<dbReference type="RefSeq" id="WP_353684369.1">
    <property type="nucleotide sequence ID" value="NZ_CP144373.1"/>
</dbReference>
<sequence length="236" mass="27513">MNVEQVSEITYQEIFQKALSLISRSEKARKDLIVANFELGGLVSQIQDNAQYGDGSVVKLAEDLTKVKGYQVTPVFLWECARVYRTFKGNLQRVWQLEKELQLRGIQISWRFLVRNCTPLPDPEKVLEAEAYWEKQMTEWETAISEVEETIEKKDEIIEKMPPKAKEAFESFVMRVSRGNAIKVNLNSSDKLEEALKRLEKAIDILSEIEPENYDERVRKILFVIKEKIEKIIEKI</sequence>
<name>A0AAU8GWW3_9BACT</name>
<evidence type="ECO:0008006" key="3">
    <source>
        <dbReference type="Google" id="ProtNLM"/>
    </source>
</evidence>
<dbReference type="AlphaFoldDB" id="A0AAU8GWW3"/>
<organism evidence="2">
    <name type="scientific">Thermodesulfovibrio autotrophicus</name>
    <dbReference type="NCBI Taxonomy" id="3118333"/>
    <lineage>
        <taxon>Bacteria</taxon>
        <taxon>Pseudomonadati</taxon>
        <taxon>Nitrospirota</taxon>
        <taxon>Thermodesulfovibrionia</taxon>
        <taxon>Thermodesulfovibrionales</taxon>
        <taxon>Thermodesulfovibrionaceae</taxon>
        <taxon>Thermodesulfovibrio</taxon>
    </lineage>
</organism>